<feature type="site" description="Cleavage; by autolysis" evidence="8">
    <location>
        <begin position="225"/>
        <end position="226"/>
    </location>
</feature>
<dbReference type="GeneID" id="63826319"/>
<protein>
    <recommendedName>
        <fullName evidence="2">beta-aspartyl-peptidase</fullName>
        <ecNumber evidence="2">3.4.19.5</ecNumber>
    </recommendedName>
</protein>
<keyword evidence="3" id="KW-0645">Protease</keyword>
<evidence type="ECO:0000256" key="3">
    <source>
        <dbReference type="ARBA" id="ARBA00022670"/>
    </source>
</evidence>
<evidence type="ECO:0000256" key="8">
    <source>
        <dbReference type="PIRSR" id="PIRSR600246-3"/>
    </source>
</evidence>
<dbReference type="EMBL" id="KV427635">
    <property type="protein sequence ID" value="KZT04618.1"/>
    <property type="molecule type" value="Genomic_DNA"/>
</dbReference>
<dbReference type="Proteomes" id="UP000076871">
    <property type="component" value="Unassembled WGS sequence"/>
</dbReference>
<feature type="binding site" evidence="7">
    <location>
        <begin position="297"/>
        <end position="300"/>
    </location>
    <ligand>
        <name>substrate</name>
    </ligand>
</feature>
<evidence type="ECO:0000256" key="4">
    <source>
        <dbReference type="ARBA" id="ARBA00022801"/>
    </source>
</evidence>
<dbReference type="Gene3D" id="3.60.20.30">
    <property type="entry name" value="(Glycosyl)asparaginase"/>
    <property type="match status" value="1"/>
</dbReference>
<dbReference type="RefSeq" id="XP_040762358.1">
    <property type="nucleotide sequence ID" value="XM_040909290.1"/>
</dbReference>
<dbReference type="CDD" id="cd04701">
    <property type="entry name" value="Asparaginase_2"/>
    <property type="match status" value="1"/>
</dbReference>
<feature type="binding site" evidence="7">
    <location>
        <begin position="254"/>
        <end position="257"/>
    </location>
    <ligand>
        <name>substrate</name>
    </ligand>
</feature>
<dbReference type="SUPFAM" id="SSF56235">
    <property type="entry name" value="N-terminal nucleophile aminohydrolases (Ntn hydrolases)"/>
    <property type="match status" value="1"/>
</dbReference>
<accession>A0A165DDA4</accession>
<dbReference type="Pfam" id="PF01112">
    <property type="entry name" value="Asparaginase_2"/>
    <property type="match status" value="2"/>
</dbReference>
<dbReference type="AlphaFoldDB" id="A0A165DDA4"/>
<dbReference type="EC" id="3.4.19.5" evidence="2"/>
<reference evidence="9 10" key="1">
    <citation type="journal article" date="2016" name="Mol. Biol. Evol.">
        <title>Comparative Genomics of Early-Diverging Mushroom-Forming Fungi Provides Insights into the Origins of Lignocellulose Decay Capabilities.</title>
        <authorList>
            <person name="Nagy L.G."/>
            <person name="Riley R."/>
            <person name="Tritt A."/>
            <person name="Adam C."/>
            <person name="Daum C."/>
            <person name="Floudas D."/>
            <person name="Sun H."/>
            <person name="Yadav J.S."/>
            <person name="Pangilinan J."/>
            <person name="Larsson K.H."/>
            <person name="Matsuura K."/>
            <person name="Barry K."/>
            <person name="Labutti K."/>
            <person name="Kuo R."/>
            <person name="Ohm R.A."/>
            <person name="Bhattacharya S.S."/>
            <person name="Shirouzu T."/>
            <person name="Yoshinaga Y."/>
            <person name="Martin F.M."/>
            <person name="Grigoriev I.V."/>
            <person name="Hibbett D.S."/>
        </authorList>
    </citation>
    <scope>NUCLEOTIDE SEQUENCE [LARGE SCALE GENOMIC DNA]</scope>
    <source>
        <strain evidence="9 10">93-53</strain>
    </source>
</reference>
<dbReference type="FunFam" id="3.60.20.30:FF:000001">
    <property type="entry name" value="Isoaspartyl peptidase/L-asparaginase"/>
    <property type="match status" value="1"/>
</dbReference>
<keyword evidence="10" id="KW-1185">Reference proteome</keyword>
<dbReference type="STRING" id="1314785.A0A165DDA4"/>
<evidence type="ECO:0000313" key="9">
    <source>
        <dbReference type="EMBL" id="KZT04618.1"/>
    </source>
</evidence>
<evidence type="ECO:0000256" key="6">
    <source>
        <dbReference type="PIRSR" id="PIRSR600246-1"/>
    </source>
</evidence>
<feature type="active site" description="Nucleophile" evidence="6">
    <location>
        <position position="226"/>
    </location>
</feature>
<evidence type="ECO:0000256" key="2">
    <source>
        <dbReference type="ARBA" id="ARBA00012879"/>
    </source>
</evidence>
<comment type="catalytic activity">
    <reaction evidence="1">
        <text>Cleavage of a beta-linked Asp residue from the N-terminus of a polypeptide.</text>
        <dbReference type="EC" id="3.4.19.5"/>
    </reaction>
</comment>
<keyword evidence="4" id="KW-0378">Hydrolase</keyword>
<evidence type="ECO:0000313" key="10">
    <source>
        <dbReference type="Proteomes" id="UP000076871"/>
    </source>
</evidence>
<proteinExistence type="predicted"/>
<dbReference type="GO" id="GO:0006508">
    <property type="term" value="P:proteolysis"/>
    <property type="evidence" value="ECO:0007669"/>
    <property type="project" value="UniProtKB-KW"/>
</dbReference>
<dbReference type="GO" id="GO:0008798">
    <property type="term" value="F:beta-aspartyl-peptidase activity"/>
    <property type="evidence" value="ECO:0007669"/>
    <property type="project" value="UniProtKB-EC"/>
</dbReference>
<gene>
    <name evidence="9" type="ORF">LAESUDRAFT_727790</name>
</gene>
<organism evidence="9 10">
    <name type="scientific">Laetiporus sulphureus 93-53</name>
    <dbReference type="NCBI Taxonomy" id="1314785"/>
    <lineage>
        <taxon>Eukaryota</taxon>
        <taxon>Fungi</taxon>
        <taxon>Dikarya</taxon>
        <taxon>Basidiomycota</taxon>
        <taxon>Agaricomycotina</taxon>
        <taxon>Agaricomycetes</taxon>
        <taxon>Polyporales</taxon>
        <taxon>Laetiporus</taxon>
    </lineage>
</organism>
<evidence type="ECO:0000256" key="7">
    <source>
        <dbReference type="PIRSR" id="PIRSR600246-2"/>
    </source>
</evidence>
<sequence>MAPEHASSDERLPLLPTRRATRAQASYTLVIHGGAGTMDKSHSTPELRAQYKAALSKALVAGYEVLSSGGEALDAVVAAVSSMEDCPLFNAGKGAVFNVAGKNELEASVMISVPPSTHPSVPATRRGMGITLMTRARNPSHLARALYLSPETAAHTMLSGSPAEALGEVLGIELVDPSYFWTEQRWREHRRGLGLPEEPLPFPGEKDGHDQEEVPKELLDQLPTGTVGAVALDERGCIAACTSTGGRTNKLEGRVGDTPHMGAGFWAEEWHVEGWIRKAWMKATGKGSKIAVGVSGTGDGDYFIRLATASTIGRRMKYLHEPLEKAAKHCVEELRRDGGVGGVVALDNRGNVAMPLNCSGMYRGVVREDGIPKTAIFDDDELD</sequence>
<dbReference type="OrthoDB" id="2262349at2759"/>
<evidence type="ECO:0000256" key="5">
    <source>
        <dbReference type="ARBA" id="ARBA00022813"/>
    </source>
</evidence>
<dbReference type="PANTHER" id="PTHR10188">
    <property type="entry name" value="L-ASPARAGINASE"/>
    <property type="match status" value="1"/>
</dbReference>
<keyword evidence="5" id="KW-0068">Autocatalytic cleavage</keyword>
<dbReference type="PANTHER" id="PTHR10188:SF43">
    <property type="entry name" value="ASPARAGINASE (EUROFUNG)"/>
    <property type="match status" value="1"/>
</dbReference>
<evidence type="ECO:0000256" key="1">
    <source>
        <dbReference type="ARBA" id="ARBA00000306"/>
    </source>
</evidence>
<dbReference type="InterPro" id="IPR029055">
    <property type="entry name" value="Ntn_hydrolases_N"/>
</dbReference>
<dbReference type="InterPro" id="IPR000246">
    <property type="entry name" value="Peptidase_T2"/>
</dbReference>
<dbReference type="InParanoid" id="A0A165DDA4"/>
<name>A0A165DDA4_9APHY</name>
<dbReference type="GO" id="GO:0005737">
    <property type="term" value="C:cytoplasm"/>
    <property type="evidence" value="ECO:0007669"/>
    <property type="project" value="TreeGrafter"/>
</dbReference>